<dbReference type="EMBL" id="BGPR01106581">
    <property type="protein sequence ID" value="GBM76804.1"/>
    <property type="molecule type" value="Genomic_DNA"/>
</dbReference>
<gene>
    <name evidence="1" type="ORF">AVEN_85102_1</name>
</gene>
<keyword evidence="2" id="KW-1185">Reference proteome</keyword>
<proteinExistence type="predicted"/>
<comment type="caution">
    <text evidence="1">The sequence shown here is derived from an EMBL/GenBank/DDBJ whole genome shotgun (WGS) entry which is preliminary data.</text>
</comment>
<dbReference type="AlphaFoldDB" id="A0A4Y2IGP2"/>
<protein>
    <submittedName>
        <fullName evidence="1">Uncharacterized protein</fullName>
    </submittedName>
</protein>
<accession>A0A4Y2IGP2</accession>
<sequence>MALSMKRKPAGVVSPTLSRILLEKSAVSPPPAWMKNFEPIVTQDPMTIRKYLGKKSNSKRCVPIKCIPISTLSSLKDNPSPCTDCYQVRIRMENRMKKKREAGVNKYRAQKIASNTHACGDSGRVGDALIQTDRQSTF</sequence>
<name>A0A4Y2IGP2_ARAVE</name>
<dbReference type="Proteomes" id="UP000499080">
    <property type="component" value="Unassembled WGS sequence"/>
</dbReference>
<reference evidence="1 2" key="1">
    <citation type="journal article" date="2019" name="Sci. Rep.">
        <title>Orb-weaving spider Araneus ventricosus genome elucidates the spidroin gene catalogue.</title>
        <authorList>
            <person name="Kono N."/>
            <person name="Nakamura H."/>
            <person name="Ohtoshi R."/>
            <person name="Moran D.A.P."/>
            <person name="Shinohara A."/>
            <person name="Yoshida Y."/>
            <person name="Fujiwara M."/>
            <person name="Mori M."/>
            <person name="Tomita M."/>
            <person name="Arakawa K."/>
        </authorList>
    </citation>
    <scope>NUCLEOTIDE SEQUENCE [LARGE SCALE GENOMIC DNA]</scope>
</reference>
<evidence type="ECO:0000313" key="1">
    <source>
        <dbReference type="EMBL" id="GBM76804.1"/>
    </source>
</evidence>
<organism evidence="1 2">
    <name type="scientific">Araneus ventricosus</name>
    <name type="common">Orbweaver spider</name>
    <name type="synonym">Epeira ventricosa</name>
    <dbReference type="NCBI Taxonomy" id="182803"/>
    <lineage>
        <taxon>Eukaryota</taxon>
        <taxon>Metazoa</taxon>
        <taxon>Ecdysozoa</taxon>
        <taxon>Arthropoda</taxon>
        <taxon>Chelicerata</taxon>
        <taxon>Arachnida</taxon>
        <taxon>Araneae</taxon>
        <taxon>Araneomorphae</taxon>
        <taxon>Entelegynae</taxon>
        <taxon>Araneoidea</taxon>
        <taxon>Araneidae</taxon>
        <taxon>Araneus</taxon>
    </lineage>
</organism>
<evidence type="ECO:0000313" key="2">
    <source>
        <dbReference type="Proteomes" id="UP000499080"/>
    </source>
</evidence>